<reference evidence="3" key="2">
    <citation type="journal article" date="2023" name="IMA Fungus">
        <title>Comparative genomic study of the Penicillium genus elucidates a diverse pangenome and 15 lateral gene transfer events.</title>
        <authorList>
            <person name="Petersen C."/>
            <person name="Sorensen T."/>
            <person name="Nielsen M.R."/>
            <person name="Sondergaard T.E."/>
            <person name="Sorensen J.L."/>
            <person name="Fitzpatrick D.A."/>
            <person name="Frisvad J.C."/>
            <person name="Nielsen K.L."/>
        </authorList>
    </citation>
    <scope>NUCLEOTIDE SEQUENCE</scope>
    <source>
        <strain evidence="3">IBT 30069</strain>
    </source>
</reference>
<dbReference type="InterPro" id="IPR052201">
    <property type="entry name" value="LRR-containing_regulator"/>
</dbReference>
<feature type="compositionally biased region" description="Low complexity" evidence="2">
    <location>
        <begin position="355"/>
        <end position="391"/>
    </location>
</feature>
<gene>
    <name evidence="3" type="ORF">N7456_007913</name>
</gene>
<feature type="compositionally biased region" description="Basic and acidic residues" evidence="2">
    <location>
        <begin position="403"/>
        <end position="425"/>
    </location>
</feature>
<dbReference type="Proteomes" id="UP001149165">
    <property type="component" value="Unassembled WGS sequence"/>
</dbReference>
<feature type="compositionally biased region" description="Basic residues" evidence="2">
    <location>
        <begin position="1001"/>
        <end position="1011"/>
    </location>
</feature>
<feature type="compositionally biased region" description="Pro residues" evidence="2">
    <location>
        <begin position="93"/>
        <end position="102"/>
    </location>
</feature>
<feature type="compositionally biased region" description="Polar residues" evidence="2">
    <location>
        <begin position="38"/>
        <end position="53"/>
    </location>
</feature>
<name>A0A9W9FC21_9EURO</name>
<feature type="region of interest" description="Disordered" evidence="2">
    <location>
        <begin position="1071"/>
        <end position="1097"/>
    </location>
</feature>
<dbReference type="Gene3D" id="3.80.10.10">
    <property type="entry name" value="Ribonuclease Inhibitor"/>
    <property type="match status" value="2"/>
</dbReference>
<dbReference type="InterPro" id="IPR032675">
    <property type="entry name" value="LRR_dom_sf"/>
</dbReference>
<dbReference type="AlphaFoldDB" id="A0A9W9FC21"/>
<feature type="region of interest" description="Disordered" evidence="2">
    <location>
        <begin position="984"/>
        <end position="1017"/>
    </location>
</feature>
<feature type="compositionally biased region" description="Pro residues" evidence="2">
    <location>
        <begin position="342"/>
        <end position="354"/>
    </location>
</feature>
<evidence type="ECO:0008006" key="5">
    <source>
        <dbReference type="Google" id="ProtNLM"/>
    </source>
</evidence>
<keyword evidence="1" id="KW-0677">Repeat</keyword>
<evidence type="ECO:0000256" key="2">
    <source>
        <dbReference type="SAM" id="MobiDB-lite"/>
    </source>
</evidence>
<organism evidence="3 4">
    <name type="scientific">Penicillium angulare</name>
    <dbReference type="NCBI Taxonomy" id="116970"/>
    <lineage>
        <taxon>Eukaryota</taxon>
        <taxon>Fungi</taxon>
        <taxon>Dikarya</taxon>
        <taxon>Ascomycota</taxon>
        <taxon>Pezizomycotina</taxon>
        <taxon>Eurotiomycetes</taxon>
        <taxon>Eurotiomycetidae</taxon>
        <taxon>Eurotiales</taxon>
        <taxon>Aspergillaceae</taxon>
        <taxon>Penicillium</taxon>
    </lineage>
</organism>
<reference evidence="3" key="1">
    <citation type="submission" date="2022-11" db="EMBL/GenBank/DDBJ databases">
        <authorList>
            <person name="Petersen C."/>
        </authorList>
    </citation>
    <scope>NUCLEOTIDE SEQUENCE</scope>
    <source>
        <strain evidence="3">IBT 30069</strain>
    </source>
</reference>
<feature type="region of interest" description="Disordered" evidence="2">
    <location>
        <begin position="1234"/>
        <end position="1258"/>
    </location>
</feature>
<dbReference type="PANTHER" id="PTHR24111">
    <property type="entry name" value="LEUCINE-RICH REPEAT-CONTAINING PROTEIN 34"/>
    <property type="match status" value="1"/>
</dbReference>
<sequence length="1258" mass="136466">MEGVQTVDVSWLHHSQKDHLSRTKSVTSSGSGRPEGTGTASGTSTKDSTSNPSKSHRRTRSNSSPARPPSSNSSTPKREAQPDSIPEETKATPTPPPEPPADQKPSTPATPAATAQKTAPKPVTGRRNSWISSLSSKFSSGSTPPSQSSLKGSPASPKATGPLDLNPFGAAYSPKDKEEEKKDDSNPFTSSSPKGPSFIHNALRKFSSNSGGLPKLPPNAANCPRRVMNLDQDRERCKIADLNQAKLHRVAFCVDVEIAGLSHRDSDEDAPPTNQMRQHLPESNRQKSKKADAKIEAKPEAKTEANTETKTDVKVEAKEKGKEEAEALKNPQAAVAEKEAPAPEPTPVPAPAPASTPASTPAATPAPALVPPATAQASSPPSVQQSEPSTEGATPKSPEGELNGEKKDPTRKQEKKKRSEEERKERKERKRRQAVANGSIPLQLDAENDEDEARPPVAGAPRSKTQNHPTTDPVRIYRRCCQLRETPVLKRVVDEISSPSSTLAESPGTVAALDLSNFPMTPQDIATLSDWLAVVPVRKLLLENCALNDASVRAILSALLSTKTVEQMRYRRKRNRKAESPSVKFERWGVVEKLSLKDNPKIGREGWRHIGLFVHLSKSLKAIDLSGIPFPKPRVGSDGSQSSPSCTDVCDTFACALAERFSGDHLEELLMSECKPSSEQVKRICEASTKMGLRRLGFANNDVTRESLGHIIEYVRAGQCEGLDLGGNPIKNDLDLIADAIEPDQPFYALSLADCSLDPTVISPFLQALTQVHNLRFIDFSHNPGLFTAQPNALGAFRRFLPKMPSLKRIHLADVNLSPDHIIGLAEVLPECPSLCHLNILENPQIASLASATDPAIQEEACAVYASMMAAVRVSGTIIAVDIEVPTAENNEVVKALASQIVAYSLRNLEGAAIGEDIPEALALPPSKDVTVPEILQHIVGHSISAEEPFDEEDDAAPDEDYVIGGTGVVKALGVCLGNLDHHGSDMPGDSMPASGTTTPRRPRSRGVVAKRPRDMSKNLLESARNIRTRIQSALIREDRAGNDANYRRLQFLDLTLHRMIQRFEDEYPETRLAPQPAPSSAPVDTGSQHSGEDLNGSTVLNGNLSGSVMDNENAIDDEETDQYAIHLSRTSSMTSLHARAMTSEEGHVHRLGQNLRRDFLNPPEREDDDEDDDSHLVALREKLERLHEQQAQSSFNSDDAFAKLGNTVDELWAAQKQDAESFEKFKQSQIAAQINSGLRPSLNRKSDSSEESKSPPS</sequence>
<evidence type="ECO:0000313" key="4">
    <source>
        <dbReference type="Proteomes" id="UP001149165"/>
    </source>
</evidence>
<feature type="region of interest" description="Disordered" evidence="2">
    <location>
        <begin position="263"/>
        <end position="471"/>
    </location>
</feature>
<dbReference type="PANTHER" id="PTHR24111:SF0">
    <property type="entry name" value="LEUCINE-RICH REPEAT-CONTAINING PROTEIN"/>
    <property type="match status" value="1"/>
</dbReference>
<feature type="compositionally biased region" description="Basic and acidic residues" evidence="2">
    <location>
        <begin position="1245"/>
        <end position="1258"/>
    </location>
</feature>
<feature type="compositionally biased region" description="Low complexity" evidence="2">
    <location>
        <begin position="61"/>
        <end position="75"/>
    </location>
</feature>
<comment type="caution">
    <text evidence="3">The sequence shown here is derived from an EMBL/GenBank/DDBJ whole genome shotgun (WGS) entry which is preliminary data.</text>
</comment>
<feature type="region of interest" description="Disordered" evidence="2">
    <location>
        <begin position="1"/>
        <end position="227"/>
    </location>
</feature>
<accession>A0A9W9FC21</accession>
<protein>
    <recommendedName>
        <fullName evidence="5">Cell wall biogenesis protein Mhp1</fullName>
    </recommendedName>
</protein>
<feature type="compositionally biased region" description="Low complexity" evidence="2">
    <location>
        <begin position="104"/>
        <end position="149"/>
    </location>
</feature>
<dbReference type="EMBL" id="JAPQKH010000005">
    <property type="protein sequence ID" value="KAJ5097192.1"/>
    <property type="molecule type" value="Genomic_DNA"/>
</dbReference>
<feature type="compositionally biased region" description="Basic and acidic residues" evidence="2">
    <location>
        <begin position="279"/>
        <end position="327"/>
    </location>
</feature>
<proteinExistence type="predicted"/>
<feature type="compositionally biased region" description="Polar residues" evidence="2">
    <location>
        <begin position="1086"/>
        <end position="1097"/>
    </location>
</feature>
<feature type="compositionally biased region" description="Basic and acidic residues" evidence="2">
    <location>
        <begin position="174"/>
        <end position="185"/>
    </location>
</feature>
<dbReference type="SUPFAM" id="SSF52047">
    <property type="entry name" value="RNI-like"/>
    <property type="match status" value="1"/>
</dbReference>
<evidence type="ECO:0000313" key="3">
    <source>
        <dbReference type="EMBL" id="KAJ5097192.1"/>
    </source>
</evidence>
<keyword evidence="4" id="KW-1185">Reference proteome</keyword>
<dbReference type="OrthoDB" id="8436363at2759"/>
<evidence type="ECO:0000256" key="1">
    <source>
        <dbReference type="ARBA" id="ARBA00022737"/>
    </source>
</evidence>